<dbReference type="NCBIfam" id="TIGR03570">
    <property type="entry name" value="NeuD_NnaD"/>
    <property type="match status" value="1"/>
</dbReference>
<evidence type="ECO:0000313" key="4">
    <source>
        <dbReference type="EMBL" id="MBD7909617.1"/>
    </source>
</evidence>
<keyword evidence="2" id="KW-0677">Repeat</keyword>
<evidence type="ECO:0000313" key="5">
    <source>
        <dbReference type="Proteomes" id="UP000659496"/>
    </source>
</evidence>
<dbReference type="Pfam" id="PF00132">
    <property type="entry name" value="Hexapep"/>
    <property type="match status" value="1"/>
</dbReference>
<dbReference type="EMBL" id="JACSQY010000016">
    <property type="protein sequence ID" value="MBD7909617.1"/>
    <property type="molecule type" value="Genomic_DNA"/>
</dbReference>
<dbReference type="Pfam" id="PF17836">
    <property type="entry name" value="PglD_N"/>
    <property type="match status" value="1"/>
</dbReference>
<dbReference type="SUPFAM" id="SSF51161">
    <property type="entry name" value="Trimeric LpxA-like enzymes"/>
    <property type="match status" value="1"/>
</dbReference>
<dbReference type="Gene3D" id="2.160.10.10">
    <property type="entry name" value="Hexapeptide repeat proteins"/>
    <property type="match status" value="1"/>
</dbReference>
<dbReference type="InterPro" id="IPR020019">
    <property type="entry name" value="AcTrfase_PglD-like"/>
</dbReference>
<comment type="caution">
    <text evidence="4">The sequence shown here is derived from an EMBL/GenBank/DDBJ whole genome shotgun (WGS) entry which is preliminary data.</text>
</comment>
<keyword evidence="5" id="KW-1185">Reference proteome</keyword>
<dbReference type="PROSITE" id="PS00101">
    <property type="entry name" value="HEXAPEP_TRANSFERASES"/>
    <property type="match status" value="1"/>
</dbReference>
<protein>
    <submittedName>
        <fullName evidence="4">Acetyltransferase</fullName>
    </submittedName>
</protein>
<evidence type="ECO:0000256" key="1">
    <source>
        <dbReference type="ARBA" id="ARBA00022679"/>
    </source>
</evidence>
<proteinExistence type="predicted"/>
<evidence type="ECO:0000259" key="3">
    <source>
        <dbReference type="Pfam" id="PF17836"/>
    </source>
</evidence>
<dbReference type="InterPro" id="IPR001451">
    <property type="entry name" value="Hexapep"/>
</dbReference>
<dbReference type="PANTHER" id="PTHR43300:SF7">
    <property type="entry name" value="UDP-N-ACETYLBACILLOSAMINE N-ACETYLTRANSFERASE"/>
    <property type="match status" value="1"/>
</dbReference>
<dbReference type="InterPro" id="IPR041561">
    <property type="entry name" value="PglD_N"/>
</dbReference>
<feature type="domain" description="PglD N-terminal" evidence="3">
    <location>
        <begin position="5"/>
        <end position="71"/>
    </location>
</feature>
<dbReference type="Gene3D" id="3.40.50.20">
    <property type="match status" value="1"/>
</dbReference>
<dbReference type="CDD" id="cd03360">
    <property type="entry name" value="LbH_AT_putative"/>
    <property type="match status" value="1"/>
</dbReference>
<dbReference type="InterPro" id="IPR018357">
    <property type="entry name" value="Hexapep_transf_CS"/>
</dbReference>
<keyword evidence="1" id="KW-0808">Transferase</keyword>
<dbReference type="InterPro" id="IPR050179">
    <property type="entry name" value="Trans_hexapeptide_repeat"/>
</dbReference>
<sequence length="207" mass="21844">MNKPVIIIGNGGHASVLVEILQGTHIEIIGYTAPEEGSEFYNLPYLGNDNVILEYQVKEVELVLGIGAINVTNLRKKKYAAFKSKGYTFATIIHPSAIISPTVAIGEGTQIMAGVIIQTQSVLGENLIINTGSQIDHNSLIQHHSHIAPGVVLSGNVSVGENCHIGAGTTIIQNITIGNCVLIGAGSLVLKNIKDDITAYGVPAQEV</sequence>
<dbReference type="PANTHER" id="PTHR43300">
    <property type="entry name" value="ACETYLTRANSFERASE"/>
    <property type="match status" value="1"/>
</dbReference>
<name>A0ABR8PN54_9BACL</name>
<evidence type="ECO:0000256" key="2">
    <source>
        <dbReference type="ARBA" id="ARBA00022737"/>
    </source>
</evidence>
<gene>
    <name evidence="4" type="ORF">H9659_14865</name>
</gene>
<organism evidence="4 5">
    <name type="scientific">Sporosarcina gallistercoris</name>
    <dbReference type="NCBI Taxonomy" id="2762245"/>
    <lineage>
        <taxon>Bacteria</taxon>
        <taxon>Bacillati</taxon>
        <taxon>Bacillota</taxon>
        <taxon>Bacilli</taxon>
        <taxon>Bacillales</taxon>
        <taxon>Caryophanaceae</taxon>
        <taxon>Sporosarcina</taxon>
    </lineage>
</organism>
<reference evidence="4 5" key="1">
    <citation type="submission" date="2020-08" db="EMBL/GenBank/DDBJ databases">
        <title>A Genomic Blueprint of the Chicken Gut Microbiome.</title>
        <authorList>
            <person name="Gilroy R."/>
            <person name="Ravi A."/>
            <person name="Getino M."/>
            <person name="Pursley I."/>
            <person name="Horton D.L."/>
            <person name="Alikhan N.-F."/>
            <person name="Baker D."/>
            <person name="Gharbi K."/>
            <person name="Hall N."/>
            <person name="Watson M."/>
            <person name="Adriaenssens E.M."/>
            <person name="Foster-Nyarko E."/>
            <person name="Jarju S."/>
            <person name="Secka A."/>
            <person name="Antonio M."/>
            <person name="Oren A."/>
            <person name="Chaudhuri R."/>
            <person name="La Ragione R.M."/>
            <person name="Hildebrand F."/>
            <person name="Pallen M.J."/>
        </authorList>
    </citation>
    <scope>NUCLEOTIDE SEQUENCE [LARGE SCALE GENOMIC DNA]</scope>
    <source>
        <strain evidence="4 5">Sa3CUA8</strain>
    </source>
</reference>
<dbReference type="InterPro" id="IPR011004">
    <property type="entry name" value="Trimer_LpxA-like_sf"/>
</dbReference>
<dbReference type="Proteomes" id="UP000659496">
    <property type="component" value="Unassembled WGS sequence"/>
</dbReference>
<dbReference type="RefSeq" id="WP_191692029.1">
    <property type="nucleotide sequence ID" value="NZ_JACSQY010000016.1"/>
</dbReference>
<accession>A0ABR8PN54</accession>